<reference evidence="3" key="4">
    <citation type="journal article" date="2022" name="Res Sq">
        <title>Comparative Genomics Reveals Insights into the Divergent Evolution of Astigmatic Mites and Household Pest Adaptations.</title>
        <authorList>
            <person name="Xiong Q."/>
            <person name="Wan A.T.-Y."/>
            <person name="Liu X.-Y."/>
            <person name="Fung C.S.-H."/>
            <person name="Xiao X."/>
            <person name="Malainual N."/>
            <person name="Hou J."/>
            <person name="Wang L."/>
            <person name="Wang M."/>
            <person name="Yang K."/>
            <person name="Cui Y."/>
            <person name="Leung E."/>
            <person name="Nong W."/>
            <person name="Shin S.-K."/>
            <person name="Au S."/>
            <person name="Jeong K.Y."/>
            <person name="Chew F.T."/>
            <person name="Hui J."/>
            <person name="Leung T.F."/>
            <person name="Tungtrongchitr A."/>
            <person name="Zhong N."/>
            <person name="Liu Z."/>
            <person name="Tsui S."/>
        </authorList>
    </citation>
    <scope>NUCLEOTIDE SEQUENCE</scope>
    <source>
        <strain evidence="3">Derf</strain>
        <tissue evidence="3">Whole organism</tissue>
    </source>
</reference>
<dbReference type="Proteomes" id="UP000790347">
    <property type="component" value="Unassembled WGS sequence"/>
</dbReference>
<dbReference type="Gene3D" id="3.40.50.1820">
    <property type="entry name" value="alpha/beta hydrolase"/>
    <property type="match status" value="1"/>
</dbReference>
<dbReference type="OrthoDB" id="9987145at2759"/>
<reference evidence="3" key="1">
    <citation type="submission" date="2013-05" db="EMBL/GenBank/DDBJ databases">
        <authorList>
            <person name="Yim A.K.Y."/>
            <person name="Chan T.F."/>
            <person name="Ji K.M."/>
            <person name="Liu X.Y."/>
            <person name="Zhou J.W."/>
            <person name="Li R.Q."/>
            <person name="Yang K.Y."/>
            <person name="Li J."/>
            <person name="Li M."/>
            <person name="Law P.T.W."/>
            <person name="Wu Y.L."/>
            <person name="Cai Z.L."/>
            <person name="Qin H."/>
            <person name="Bao Y."/>
            <person name="Leung R.K.K."/>
            <person name="Ng P.K.S."/>
            <person name="Zou J."/>
            <person name="Zhong X.J."/>
            <person name="Ran P.X."/>
            <person name="Zhong N.S."/>
            <person name="Liu Z.G."/>
            <person name="Tsui S.K.W."/>
        </authorList>
    </citation>
    <scope>NUCLEOTIDE SEQUENCE</scope>
    <source>
        <strain evidence="3">Derf</strain>
        <tissue evidence="3">Whole organism</tissue>
    </source>
</reference>
<dbReference type="Pfam" id="PF09752">
    <property type="entry name" value="ABHD18"/>
    <property type="match status" value="1"/>
</dbReference>
<dbReference type="EMBL" id="ASGP02000004">
    <property type="protein sequence ID" value="KAH9511614.1"/>
    <property type="molecule type" value="Genomic_DNA"/>
</dbReference>
<protein>
    <submittedName>
        <fullName evidence="2">Protein abhd18-like</fullName>
    </submittedName>
</protein>
<dbReference type="AlphaFoldDB" id="A0A922L1K8"/>
<accession>A0A922L1K8</accession>
<evidence type="ECO:0000256" key="1">
    <source>
        <dbReference type="SAM" id="MobiDB-lite"/>
    </source>
</evidence>
<dbReference type="SUPFAM" id="SSF53474">
    <property type="entry name" value="alpha/beta-Hydrolases"/>
    <property type="match status" value="1"/>
</dbReference>
<evidence type="ECO:0000313" key="2">
    <source>
        <dbReference type="EMBL" id="KAH7644563.1"/>
    </source>
</evidence>
<keyword evidence="4" id="KW-1185">Reference proteome</keyword>
<dbReference type="InterPro" id="IPR019149">
    <property type="entry name" value="ABHD18"/>
</dbReference>
<proteinExistence type="predicted"/>
<gene>
    <name evidence="3" type="ORF">DERF_010062</name>
    <name evidence="2" type="ORF">HUG17_0101</name>
</gene>
<organism evidence="3 4">
    <name type="scientific">Dermatophagoides farinae</name>
    <name type="common">American house dust mite</name>
    <dbReference type="NCBI Taxonomy" id="6954"/>
    <lineage>
        <taxon>Eukaryota</taxon>
        <taxon>Metazoa</taxon>
        <taxon>Ecdysozoa</taxon>
        <taxon>Arthropoda</taxon>
        <taxon>Chelicerata</taxon>
        <taxon>Arachnida</taxon>
        <taxon>Acari</taxon>
        <taxon>Acariformes</taxon>
        <taxon>Sarcoptiformes</taxon>
        <taxon>Astigmata</taxon>
        <taxon>Psoroptidia</taxon>
        <taxon>Analgoidea</taxon>
        <taxon>Pyroglyphidae</taxon>
        <taxon>Dermatophagoidinae</taxon>
        <taxon>Dermatophagoides</taxon>
    </lineage>
</organism>
<reference evidence="2" key="2">
    <citation type="submission" date="2020-06" db="EMBL/GenBank/DDBJ databases">
        <authorList>
            <person name="Ji K."/>
            <person name="Li J."/>
        </authorList>
    </citation>
    <scope>NUCLEOTIDE SEQUENCE</scope>
    <source>
        <strain evidence="2">JKM2019</strain>
        <tissue evidence="2">Whole body</tissue>
    </source>
</reference>
<dbReference type="PANTHER" id="PTHR13617:SF14">
    <property type="entry name" value="PROTEIN ABHD18"/>
    <property type="match status" value="1"/>
</dbReference>
<feature type="region of interest" description="Disordered" evidence="1">
    <location>
        <begin position="330"/>
        <end position="356"/>
    </location>
</feature>
<name>A0A922L1K8_DERFA</name>
<dbReference type="InterPro" id="IPR029058">
    <property type="entry name" value="AB_hydrolase_fold"/>
</dbReference>
<comment type="caution">
    <text evidence="3">The sequence shown here is derived from an EMBL/GenBank/DDBJ whole genome shotgun (WGS) entry which is preliminary data.</text>
</comment>
<evidence type="ECO:0000313" key="4">
    <source>
        <dbReference type="Proteomes" id="UP000790347"/>
    </source>
</evidence>
<dbReference type="PANTHER" id="PTHR13617">
    <property type="entry name" value="PROTEIN ABHD18"/>
    <property type="match status" value="1"/>
</dbReference>
<dbReference type="Proteomes" id="UP000828236">
    <property type="component" value="Unassembled WGS sequence"/>
</dbReference>
<reference evidence="2" key="3">
    <citation type="journal article" date="2021" name="World Allergy Organ. J.">
        <title>Chromosome-level assembly of Dermatophagoides farinae genome and transcriptome reveals two novel allergens Der f 37 and Der f 39.</title>
        <authorList>
            <person name="Chen J."/>
            <person name="Cai Z."/>
            <person name="Fan D."/>
            <person name="Hu J."/>
            <person name="Hou Y."/>
            <person name="He Y."/>
            <person name="Zhang Z."/>
            <person name="Zhao Z."/>
            <person name="Gao P."/>
            <person name="Hu W."/>
            <person name="Sun J."/>
            <person name="Li J."/>
            <person name="Ji K."/>
        </authorList>
    </citation>
    <scope>NUCLEOTIDE SEQUENCE</scope>
    <source>
        <strain evidence="2">JKM2019</strain>
    </source>
</reference>
<evidence type="ECO:0000313" key="3">
    <source>
        <dbReference type="EMBL" id="KAH9511614.1"/>
    </source>
</evidence>
<sequence>MSTTAQTISRLDTIYRSILLSKFFVKGWGNPQNMKRIFKFRKIISNRQTCQKLVQSNHPIYIDRKIEQTDSYCLYEGHFNSPLVDYLAELVPKESHVAYFQLIVPSYWNTDNRISQQQIRPLCVQLAGTGDHGFWRRRQFMAKPLIRDYGIGSIILENPFYGLRKPNNQSRSQLNNVSDIFIMGGCLILESLALFHWCKRMKFAPLCITGISMGGHNASLAATSWHEPIGIVPCLSWTTASCVFTQGVMSGSIPWKILETQYLSYPDQDRVELSELLHTPEKYLNDEMFDAGRSFAKHFQFNFNQFLTELNMSLSLYLDKIINFKFTQNQQQQNGQHNNNNKQQQQQQSTTTTTTTTNRDAAFFMRGIMDECTHLGNFSPLIDPELAIIINARHDGYVPSQGVMSLTDIWPGSQVRYLDRGHISAILFDNDEFRRAIAESIQLAARKYMNIDDIFIEHRQQQKKTIRNVSKHNGNDDIV</sequence>
<dbReference type="EMBL" id="SDOV01000001">
    <property type="protein sequence ID" value="KAH7644563.1"/>
    <property type="molecule type" value="Genomic_DNA"/>
</dbReference>